<dbReference type="Pfam" id="PF13411">
    <property type="entry name" value="MerR_1"/>
    <property type="match status" value="1"/>
</dbReference>
<dbReference type="PROSITE" id="PS50937">
    <property type="entry name" value="HTH_MERR_2"/>
    <property type="match status" value="1"/>
</dbReference>
<gene>
    <name evidence="3" type="ORF">UFOPK2292_01097</name>
</gene>
<dbReference type="CDD" id="cd00592">
    <property type="entry name" value="HTH_MerR-like"/>
    <property type="match status" value="1"/>
</dbReference>
<proteinExistence type="predicted"/>
<sequence>MTAAFNYLSIGEVLALLLEDFPDVTISKIRFLESQGLIEPERTASGYRKFSQAEVDRLKFILREQRENFTPLKVIRTRLDSDTSSGMLRVDDTTAPRGLAHIPTGRINSHPAGQVKAQTPPPLAPTISLVRPLFAADPKIPRSYDRSEIIAAASIDEATLVELEHFGILRPRRVGVTDLYDEIDLEILLTAAKFLSLGFDARHLKTWKNAAMQEVSLFETRIVPMMRQRNPTARQEALAMLKDLVEQGGRLRSAFIAAQSRDHIESR</sequence>
<name>A0A6J6MQW7_9ZZZZ</name>
<dbReference type="AlphaFoldDB" id="A0A6J6MQW7"/>
<keyword evidence="1" id="KW-0238">DNA-binding</keyword>
<dbReference type="GO" id="GO:0003677">
    <property type="term" value="F:DNA binding"/>
    <property type="evidence" value="ECO:0007669"/>
    <property type="project" value="UniProtKB-KW"/>
</dbReference>
<evidence type="ECO:0000256" key="1">
    <source>
        <dbReference type="ARBA" id="ARBA00023125"/>
    </source>
</evidence>
<feature type="domain" description="HTH merR-type" evidence="2">
    <location>
        <begin position="23"/>
        <end position="81"/>
    </location>
</feature>
<dbReference type="InterPro" id="IPR000551">
    <property type="entry name" value="MerR-type_HTH_dom"/>
</dbReference>
<dbReference type="PANTHER" id="PTHR30204">
    <property type="entry name" value="REDOX-CYCLING DRUG-SENSING TRANSCRIPTIONAL ACTIVATOR SOXR"/>
    <property type="match status" value="1"/>
</dbReference>
<dbReference type="InterPro" id="IPR009061">
    <property type="entry name" value="DNA-bd_dom_put_sf"/>
</dbReference>
<dbReference type="PANTHER" id="PTHR30204:SF89">
    <property type="entry name" value="HTH MERR-TYPE DOMAIN-CONTAINING PROTEIN"/>
    <property type="match status" value="1"/>
</dbReference>
<evidence type="ECO:0000259" key="2">
    <source>
        <dbReference type="PROSITE" id="PS50937"/>
    </source>
</evidence>
<accession>A0A6J6MQW7</accession>
<evidence type="ECO:0000313" key="3">
    <source>
        <dbReference type="EMBL" id="CAB4676156.1"/>
    </source>
</evidence>
<dbReference type="InterPro" id="IPR047057">
    <property type="entry name" value="MerR_fam"/>
</dbReference>
<protein>
    <submittedName>
        <fullName evidence="3">Unannotated protein</fullName>
    </submittedName>
</protein>
<dbReference type="SMART" id="SM00422">
    <property type="entry name" value="HTH_MERR"/>
    <property type="match status" value="1"/>
</dbReference>
<dbReference type="GO" id="GO:0003700">
    <property type="term" value="F:DNA-binding transcription factor activity"/>
    <property type="evidence" value="ECO:0007669"/>
    <property type="project" value="InterPro"/>
</dbReference>
<organism evidence="3">
    <name type="scientific">freshwater metagenome</name>
    <dbReference type="NCBI Taxonomy" id="449393"/>
    <lineage>
        <taxon>unclassified sequences</taxon>
        <taxon>metagenomes</taxon>
        <taxon>ecological metagenomes</taxon>
    </lineage>
</organism>
<dbReference type="EMBL" id="CAEZWU010000179">
    <property type="protein sequence ID" value="CAB4676156.1"/>
    <property type="molecule type" value="Genomic_DNA"/>
</dbReference>
<dbReference type="Gene3D" id="1.10.1660.10">
    <property type="match status" value="1"/>
</dbReference>
<reference evidence="3" key="1">
    <citation type="submission" date="2020-05" db="EMBL/GenBank/DDBJ databases">
        <authorList>
            <person name="Chiriac C."/>
            <person name="Salcher M."/>
            <person name="Ghai R."/>
            <person name="Kavagutti S V."/>
        </authorList>
    </citation>
    <scope>NUCLEOTIDE SEQUENCE</scope>
</reference>
<dbReference type="SUPFAM" id="SSF46955">
    <property type="entry name" value="Putative DNA-binding domain"/>
    <property type="match status" value="1"/>
</dbReference>